<name>A0A9N9L254_9HELO</name>
<dbReference type="Proteomes" id="UP000696280">
    <property type="component" value="Unassembled WGS sequence"/>
</dbReference>
<reference evidence="1" key="1">
    <citation type="submission" date="2021-07" db="EMBL/GenBank/DDBJ databases">
        <authorList>
            <person name="Durling M."/>
        </authorList>
    </citation>
    <scope>NUCLEOTIDE SEQUENCE</scope>
</reference>
<evidence type="ECO:0000313" key="2">
    <source>
        <dbReference type="Proteomes" id="UP000696280"/>
    </source>
</evidence>
<evidence type="ECO:0000313" key="1">
    <source>
        <dbReference type="EMBL" id="CAG8958094.1"/>
    </source>
</evidence>
<dbReference type="AlphaFoldDB" id="A0A9N9L254"/>
<gene>
    <name evidence="1" type="ORF">HYFRA_00000439</name>
</gene>
<comment type="caution">
    <text evidence="1">The sequence shown here is derived from an EMBL/GenBank/DDBJ whole genome shotgun (WGS) entry which is preliminary data.</text>
</comment>
<dbReference type="EMBL" id="CAJVRL010000081">
    <property type="protein sequence ID" value="CAG8958094.1"/>
    <property type="molecule type" value="Genomic_DNA"/>
</dbReference>
<accession>A0A9N9L254</accession>
<organism evidence="1 2">
    <name type="scientific">Hymenoscyphus fraxineus</name>
    <dbReference type="NCBI Taxonomy" id="746836"/>
    <lineage>
        <taxon>Eukaryota</taxon>
        <taxon>Fungi</taxon>
        <taxon>Dikarya</taxon>
        <taxon>Ascomycota</taxon>
        <taxon>Pezizomycotina</taxon>
        <taxon>Leotiomycetes</taxon>
        <taxon>Helotiales</taxon>
        <taxon>Helotiaceae</taxon>
        <taxon>Hymenoscyphus</taxon>
    </lineage>
</organism>
<keyword evidence="2" id="KW-1185">Reference proteome</keyword>
<sequence length="73" mass="8855">MYLLLYPAYNHEASDLMHVRQDPQKFQRRITTTSQYTNNQVSQAENSDAAGKKKENYYLTMKRQWYRQQFQDS</sequence>
<proteinExistence type="predicted"/>
<protein>
    <submittedName>
        <fullName evidence="1">Uncharacterized protein</fullName>
    </submittedName>
</protein>